<reference evidence="2" key="1">
    <citation type="journal article" date="2022" name="Mol. Ecol. Resour.">
        <title>The genomes of chicory, endive, great burdock and yacon provide insights into Asteraceae palaeo-polyploidization history and plant inulin production.</title>
        <authorList>
            <person name="Fan W."/>
            <person name="Wang S."/>
            <person name="Wang H."/>
            <person name="Wang A."/>
            <person name="Jiang F."/>
            <person name="Liu H."/>
            <person name="Zhao H."/>
            <person name="Xu D."/>
            <person name="Zhang Y."/>
        </authorList>
    </citation>
    <scope>NUCLEOTIDE SEQUENCE [LARGE SCALE GENOMIC DNA]</scope>
    <source>
        <strain evidence="2">cv. Yunnan</strain>
    </source>
</reference>
<reference evidence="1 2" key="2">
    <citation type="journal article" date="2022" name="Mol. Ecol. Resour.">
        <title>The genomes of chicory, endive, great burdock and yacon provide insights into Asteraceae paleo-polyploidization history and plant inulin production.</title>
        <authorList>
            <person name="Fan W."/>
            <person name="Wang S."/>
            <person name="Wang H."/>
            <person name="Wang A."/>
            <person name="Jiang F."/>
            <person name="Liu H."/>
            <person name="Zhao H."/>
            <person name="Xu D."/>
            <person name="Zhang Y."/>
        </authorList>
    </citation>
    <scope>NUCLEOTIDE SEQUENCE [LARGE SCALE GENOMIC DNA]</scope>
    <source>
        <strain evidence="2">cv. Yunnan</strain>
        <tissue evidence="1">Leaves</tissue>
    </source>
</reference>
<gene>
    <name evidence="1" type="ORF">L1987_73798</name>
</gene>
<name>A0ACB9A2H0_9ASTR</name>
<protein>
    <submittedName>
        <fullName evidence="1">Uncharacterized protein</fullName>
    </submittedName>
</protein>
<proteinExistence type="predicted"/>
<keyword evidence="2" id="KW-1185">Reference proteome</keyword>
<accession>A0ACB9A2H0</accession>
<dbReference type="Proteomes" id="UP001056120">
    <property type="component" value="Linkage Group LG25"/>
</dbReference>
<evidence type="ECO:0000313" key="2">
    <source>
        <dbReference type="Proteomes" id="UP001056120"/>
    </source>
</evidence>
<sequence>MASANSVTVVGNCDHGGNANGSNRRSVFVYGSLLADDVVRALLRRIPQNSPATLHGYHRFSVKGLVYPAILPVENKKITGRVLLGITAPELDILDKFEDFEYERRLVDVSLMDSSDILQAYTYVWANSDDPDLYGEWDFEAWKESKMKDFVNMTMDFVNMTMGFVEEQELPQSKPRVATYESYYKQNDGNNISS</sequence>
<evidence type="ECO:0000313" key="1">
    <source>
        <dbReference type="EMBL" id="KAI3703608.1"/>
    </source>
</evidence>
<organism evidence="1 2">
    <name type="scientific">Smallanthus sonchifolius</name>
    <dbReference type="NCBI Taxonomy" id="185202"/>
    <lineage>
        <taxon>Eukaryota</taxon>
        <taxon>Viridiplantae</taxon>
        <taxon>Streptophyta</taxon>
        <taxon>Embryophyta</taxon>
        <taxon>Tracheophyta</taxon>
        <taxon>Spermatophyta</taxon>
        <taxon>Magnoliopsida</taxon>
        <taxon>eudicotyledons</taxon>
        <taxon>Gunneridae</taxon>
        <taxon>Pentapetalae</taxon>
        <taxon>asterids</taxon>
        <taxon>campanulids</taxon>
        <taxon>Asterales</taxon>
        <taxon>Asteraceae</taxon>
        <taxon>Asteroideae</taxon>
        <taxon>Heliantheae alliance</taxon>
        <taxon>Millerieae</taxon>
        <taxon>Smallanthus</taxon>
    </lineage>
</organism>
<comment type="caution">
    <text evidence="1">The sequence shown here is derived from an EMBL/GenBank/DDBJ whole genome shotgun (WGS) entry which is preliminary data.</text>
</comment>
<dbReference type="EMBL" id="CM042042">
    <property type="protein sequence ID" value="KAI3703608.1"/>
    <property type="molecule type" value="Genomic_DNA"/>
</dbReference>